<comment type="caution">
    <text evidence="5">The sequence shown here is derived from an EMBL/GenBank/DDBJ whole genome shotgun (WGS) entry which is preliminary data.</text>
</comment>
<feature type="domain" description="HTH gntR-type" evidence="4">
    <location>
        <begin position="18"/>
        <end position="85"/>
    </location>
</feature>
<dbReference type="SUPFAM" id="SSF48008">
    <property type="entry name" value="GntR ligand-binding domain-like"/>
    <property type="match status" value="1"/>
</dbReference>
<dbReference type="PANTHER" id="PTHR43537:SF5">
    <property type="entry name" value="UXU OPERON TRANSCRIPTIONAL REGULATOR"/>
    <property type="match status" value="1"/>
</dbReference>
<evidence type="ECO:0000259" key="4">
    <source>
        <dbReference type="PROSITE" id="PS50949"/>
    </source>
</evidence>
<dbReference type="Pfam" id="PF07729">
    <property type="entry name" value="FCD"/>
    <property type="match status" value="1"/>
</dbReference>
<dbReference type="Gene3D" id="1.20.120.530">
    <property type="entry name" value="GntR ligand-binding domain-like"/>
    <property type="match status" value="1"/>
</dbReference>
<dbReference type="GO" id="GO:0003677">
    <property type="term" value="F:DNA binding"/>
    <property type="evidence" value="ECO:0007669"/>
    <property type="project" value="UniProtKB-KW"/>
</dbReference>
<evidence type="ECO:0000256" key="3">
    <source>
        <dbReference type="ARBA" id="ARBA00023163"/>
    </source>
</evidence>
<name>A0A501WHW1_9GAMM</name>
<dbReference type="SMART" id="SM00895">
    <property type="entry name" value="FCD"/>
    <property type="match status" value="1"/>
</dbReference>
<keyword evidence="3" id="KW-0804">Transcription</keyword>
<keyword evidence="2" id="KW-0238">DNA-binding</keyword>
<organism evidence="5 6">
    <name type="scientific">Maribrevibacterium harenarium</name>
    <dbReference type="NCBI Taxonomy" id="2589817"/>
    <lineage>
        <taxon>Bacteria</taxon>
        <taxon>Pseudomonadati</taxon>
        <taxon>Pseudomonadota</taxon>
        <taxon>Gammaproteobacteria</taxon>
        <taxon>Oceanospirillales</taxon>
        <taxon>Oceanospirillaceae</taxon>
        <taxon>Maribrevibacterium</taxon>
    </lineage>
</organism>
<dbReference type="EMBL" id="VFRR01000024">
    <property type="protein sequence ID" value="TPE49473.1"/>
    <property type="molecule type" value="Genomic_DNA"/>
</dbReference>
<evidence type="ECO:0000256" key="1">
    <source>
        <dbReference type="ARBA" id="ARBA00023015"/>
    </source>
</evidence>
<dbReference type="OrthoDB" id="9799812at2"/>
<dbReference type="InterPro" id="IPR008920">
    <property type="entry name" value="TF_FadR/GntR_C"/>
</dbReference>
<proteinExistence type="predicted"/>
<reference evidence="5 6" key="1">
    <citation type="submission" date="2019-06" db="EMBL/GenBank/DDBJ databases">
        <title>A novel bacterium of genus Marinomonas, isolated from coastal sand.</title>
        <authorList>
            <person name="Huang H."/>
            <person name="Mo K."/>
            <person name="Hu Y."/>
        </authorList>
    </citation>
    <scope>NUCLEOTIDE SEQUENCE [LARGE SCALE GENOMIC DNA]</scope>
    <source>
        <strain evidence="5 6">HB171799</strain>
    </source>
</reference>
<dbReference type="Gene3D" id="1.10.10.10">
    <property type="entry name" value="Winged helix-like DNA-binding domain superfamily/Winged helix DNA-binding domain"/>
    <property type="match status" value="1"/>
</dbReference>
<dbReference type="GO" id="GO:0003700">
    <property type="term" value="F:DNA-binding transcription factor activity"/>
    <property type="evidence" value="ECO:0007669"/>
    <property type="project" value="InterPro"/>
</dbReference>
<dbReference type="InterPro" id="IPR011711">
    <property type="entry name" value="GntR_C"/>
</dbReference>
<dbReference type="InterPro" id="IPR000524">
    <property type="entry name" value="Tscrpt_reg_HTH_GntR"/>
</dbReference>
<dbReference type="CDD" id="cd07377">
    <property type="entry name" value="WHTH_GntR"/>
    <property type="match status" value="1"/>
</dbReference>
<keyword evidence="6" id="KW-1185">Reference proteome</keyword>
<sequence length="241" mass="27271">MAVSKSQQKSSTRKIVKGSGAQQVYSTLRREILTLELPPGSFLDENQLADRFKLSRSPVREALIRLSGDGLVIGTSNRASQVAPLDISQFPKYIETLDVAQRMVCRLAAQLRNDTDIERIKETQLAYEQSVGPKNYLAMSETNKAYHMAIAAASKNPYLTDFYRRLLDEGQRMLHLHFEYIMESPEASLNQNEHGRMTDAIVAKDIEAAEQAAHDHTTLFRDRFLRFLQQGFMSGFSVTPK</sequence>
<evidence type="ECO:0000256" key="2">
    <source>
        <dbReference type="ARBA" id="ARBA00023125"/>
    </source>
</evidence>
<protein>
    <submittedName>
        <fullName evidence="5">GntR family transcriptional regulator</fullName>
    </submittedName>
</protein>
<dbReference type="InterPro" id="IPR036388">
    <property type="entry name" value="WH-like_DNA-bd_sf"/>
</dbReference>
<keyword evidence="1" id="KW-0805">Transcription regulation</keyword>
<dbReference type="AlphaFoldDB" id="A0A501WHW1"/>
<dbReference type="PRINTS" id="PR00035">
    <property type="entry name" value="HTHGNTR"/>
</dbReference>
<evidence type="ECO:0000313" key="6">
    <source>
        <dbReference type="Proteomes" id="UP000315901"/>
    </source>
</evidence>
<dbReference type="SMART" id="SM00345">
    <property type="entry name" value="HTH_GNTR"/>
    <property type="match status" value="1"/>
</dbReference>
<dbReference type="SUPFAM" id="SSF46785">
    <property type="entry name" value="Winged helix' DNA-binding domain"/>
    <property type="match status" value="1"/>
</dbReference>
<dbReference type="PANTHER" id="PTHR43537">
    <property type="entry name" value="TRANSCRIPTIONAL REGULATOR, GNTR FAMILY"/>
    <property type="match status" value="1"/>
</dbReference>
<evidence type="ECO:0000313" key="5">
    <source>
        <dbReference type="EMBL" id="TPE49473.1"/>
    </source>
</evidence>
<dbReference type="InterPro" id="IPR036390">
    <property type="entry name" value="WH_DNA-bd_sf"/>
</dbReference>
<dbReference type="RefSeq" id="WP_140589529.1">
    <property type="nucleotide sequence ID" value="NZ_VFRR01000024.1"/>
</dbReference>
<accession>A0A501WHW1</accession>
<gene>
    <name evidence="5" type="ORF">FJM67_11785</name>
</gene>
<dbReference type="Proteomes" id="UP000315901">
    <property type="component" value="Unassembled WGS sequence"/>
</dbReference>
<dbReference type="PROSITE" id="PS50949">
    <property type="entry name" value="HTH_GNTR"/>
    <property type="match status" value="1"/>
</dbReference>
<dbReference type="Pfam" id="PF00392">
    <property type="entry name" value="GntR"/>
    <property type="match status" value="1"/>
</dbReference>